<proteinExistence type="predicted"/>
<name>A0A5M9JIW6_MONFR</name>
<gene>
    <name evidence="2" type="ORF">EYC84_010127</name>
</gene>
<comment type="caution">
    <text evidence="2">The sequence shown here is derived from an EMBL/GenBank/DDBJ whole genome shotgun (WGS) entry which is preliminary data.</text>
</comment>
<reference evidence="2 3" key="1">
    <citation type="submission" date="2019-06" db="EMBL/GenBank/DDBJ databases">
        <title>Genome Sequence of the Brown Rot Fungal Pathogen Monilinia fructicola.</title>
        <authorList>
            <person name="De Miccolis Angelini R.M."/>
            <person name="Landi L."/>
            <person name="Abate D."/>
            <person name="Pollastro S."/>
            <person name="Romanazzi G."/>
            <person name="Faretra F."/>
        </authorList>
    </citation>
    <scope>NUCLEOTIDE SEQUENCE [LARGE SCALE GENOMIC DNA]</scope>
    <source>
        <strain evidence="2 3">Mfrc123</strain>
    </source>
</reference>
<evidence type="ECO:0000313" key="2">
    <source>
        <dbReference type="EMBL" id="KAA8567045.1"/>
    </source>
</evidence>
<evidence type="ECO:0000313" key="3">
    <source>
        <dbReference type="Proteomes" id="UP000322873"/>
    </source>
</evidence>
<accession>A0A5M9JIW6</accession>
<feature type="compositionally biased region" description="Low complexity" evidence="1">
    <location>
        <begin position="86"/>
        <end position="96"/>
    </location>
</feature>
<sequence length="96" mass="11037">MRRDFFTPIFSNLSRLWKIAQANVCQEKSTRFRDHIMESVRCDQEATQVFVNDSTSSFSKTKPLIQRSILNQSDAMCCNPKPPGNPKNTKQPKITT</sequence>
<evidence type="ECO:0000256" key="1">
    <source>
        <dbReference type="SAM" id="MobiDB-lite"/>
    </source>
</evidence>
<feature type="region of interest" description="Disordered" evidence="1">
    <location>
        <begin position="75"/>
        <end position="96"/>
    </location>
</feature>
<protein>
    <submittedName>
        <fullName evidence="2">Uncharacterized protein</fullName>
    </submittedName>
</protein>
<organism evidence="2 3">
    <name type="scientific">Monilinia fructicola</name>
    <name type="common">Brown rot fungus</name>
    <name type="synonym">Ciboria fructicola</name>
    <dbReference type="NCBI Taxonomy" id="38448"/>
    <lineage>
        <taxon>Eukaryota</taxon>
        <taxon>Fungi</taxon>
        <taxon>Dikarya</taxon>
        <taxon>Ascomycota</taxon>
        <taxon>Pezizomycotina</taxon>
        <taxon>Leotiomycetes</taxon>
        <taxon>Helotiales</taxon>
        <taxon>Sclerotiniaceae</taxon>
        <taxon>Monilinia</taxon>
    </lineage>
</organism>
<dbReference type="EMBL" id="VICG01000011">
    <property type="protein sequence ID" value="KAA8567045.1"/>
    <property type="molecule type" value="Genomic_DNA"/>
</dbReference>
<dbReference type="AlphaFoldDB" id="A0A5M9JIW6"/>
<keyword evidence="3" id="KW-1185">Reference proteome</keyword>
<dbReference type="Proteomes" id="UP000322873">
    <property type="component" value="Unassembled WGS sequence"/>
</dbReference>